<dbReference type="Gene3D" id="2.10.25.10">
    <property type="entry name" value="Laminin"/>
    <property type="match status" value="1"/>
</dbReference>
<dbReference type="InterPro" id="IPR000719">
    <property type="entry name" value="Prot_kinase_dom"/>
</dbReference>
<evidence type="ECO:0000313" key="11">
    <source>
        <dbReference type="EMBL" id="KAL0485476.1"/>
    </source>
</evidence>
<dbReference type="PROSITE" id="PS00108">
    <property type="entry name" value="PROTEIN_KINASE_ST"/>
    <property type="match status" value="1"/>
</dbReference>
<evidence type="ECO:0000256" key="7">
    <source>
        <dbReference type="PROSITE-ProRule" id="PRU00235"/>
    </source>
</evidence>
<evidence type="ECO:0000313" key="12">
    <source>
        <dbReference type="Proteomes" id="UP001431209"/>
    </source>
</evidence>
<dbReference type="PROSITE" id="PS01186">
    <property type="entry name" value="EGF_2"/>
    <property type="match status" value="1"/>
</dbReference>
<feature type="domain" description="Protein kinase" evidence="9">
    <location>
        <begin position="395"/>
        <end position="651"/>
    </location>
</feature>
<evidence type="ECO:0000256" key="6">
    <source>
        <dbReference type="PROSITE-ProRule" id="PRU00076"/>
    </source>
</evidence>
<dbReference type="PROSITE" id="PS50012">
    <property type="entry name" value="RCC1_3"/>
    <property type="match status" value="2"/>
</dbReference>
<dbReference type="InterPro" id="IPR000408">
    <property type="entry name" value="Reg_chr_condens"/>
</dbReference>
<dbReference type="InterPro" id="IPR008271">
    <property type="entry name" value="Ser/Thr_kinase_AS"/>
</dbReference>
<keyword evidence="1" id="KW-0808">Transferase</keyword>
<sequence length="651" mass="72890">MTLTVYSISRTTTIPNDIPKYVCAGQKYVSILTEKGKIYSAGDNSFGQFGDGTTKQFSDSLVPTASSLNFTSMRCGSSSVVALSSDGDIYFWGSFDNIYSTYSNNRDDSLPITVPLRIRSQENAKFSSISVGIQHLLGVSLDRKKLYIYGKNYQLSFGNSVEEYKELTPIDTIPKNRTIIEATAVSFYTYLMMECSPGQYGEQCERYDCFGIESTSNYTCNGKGRCVSPNTCECFVNSTLIDSNCVNTCFNTNEQSKDVCSGQGLCISKDNCICNETHGGERCEYSYCFGLLSINNEVCNAQGVCVAPNICQCKSGYFGETCRIHVTALILPPIVSLLLIVIVISSSFIVKRFIRFKKDYDITKVRFKDVEMELLVKNKKLDTIDANYYIDPNHLEFDQRRGGGSYADVFKGTYKGAPVAIKLMKKSVGEEIDEEFEKEINILKSLHHPNIVQLVGLAKTSNNMMIVTDFMEGGSLDQFIKSKSKVELSFTKKVKLLADVAMGMTRLHHLDPPLVHRDLKPANILIDAGATLAKVCDFGVSNFLQTEDDINFNTGTDGYQPPEVLSGFNSDSSWDVYSFAIVMYEILHETSAYSHINKFQIHEQVKRGCRPAHQRFVDLMCQCWSQDCQVRPKFEQIVRELQVISSQSRGH</sequence>
<feature type="domain" description="EGF-like" evidence="10">
    <location>
        <begin position="251"/>
        <end position="284"/>
    </location>
</feature>
<evidence type="ECO:0000259" key="9">
    <source>
        <dbReference type="PROSITE" id="PS50011"/>
    </source>
</evidence>
<evidence type="ECO:0000256" key="2">
    <source>
        <dbReference type="ARBA" id="ARBA00022741"/>
    </source>
</evidence>
<evidence type="ECO:0000256" key="4">
    <source>
        <dbReference type="ARBA" id="ARBA00022840"/>
    </source>
</evidence>
<comment type="caution">
    <text evidence="6">Lacks conserved residue(s) required for the propagation of feature annotation.</text>
</comment>
<dbReference type="PANTHER" id="PTHR44329">
    <property type="entry name" value="SERINE/THREONINE-PROTEIN KINASE TNNI3K-RELATED"/>
    <property type="match status" value="1"/>
</dbReference>
<dbReference type="AlphaFoldDB" id="A0AAW2Z8L2"/>
<gene>
    <name evidence="11" type="ORF">AKO1_003055</name>
</gene>
<dbReference type="PROSITE" id="PS00022">
    <property type="entry name" value="EGF_1"/>
    <property type="match status" value="2"/>
</dbReference>
<dbReference type="Pfam" id="PF07714">
    <property type="entry name" value="PK_Tyr_Ser-Thr"/>
    <property type="match status" value="1"/>
</dbReference>
<proteinExistence type="predicted"/>
<keyword evidence="8" id="KW-1133">Transmembrane helix</keyword>
<keyword evidence="8" id="KW-0812">Transmembrane</keyword>
<dbReference type="Pfam" id="PF00415">
    <property type="entry name" value="RCC1"/>
    <property type="match status" value="1"/>
</dbReference>
<dbReference type="GO" id="GO:0004674">
    <property type="term" value="F:protein serine/threonine kinase activity"/>
    <property type="evidence" value="ECO:0007669"/>
    <property type="project" value="TreeGrafter"/>
</dbReference>
<accession>A0AAW2Z8L2</accession>
<dbReference type="PROSITE" id="PS50026">
    <property type="entry name" value="EGF_3"/>
    <property type="match status" value="1"/>
</dbReference>
<keyword evidence="8" id="KW-0472">Membrane</keyword>
<organism evidence="11 12">
    <name type="scientific">Acrasis kona</name>
    <dbReference type="NCBI Taxonomy" id="1008807"/>
    <lineage>
        <taxon>Eukaryota</taxon>
        <taxon>Discoba</taxon>
        <taxon>Heterolobosea</taxon>
        <taxon>Tetramitia</taxon>
        <taxon>Eutetramitia</taxon>
        <taxon>Acrasidae</taxon>
        <taxon>Acrasis</taxon>
    </lineage>
</organism>
<evidence type="ECO:0000256" key="3">
    <source>
        <dbReference type="ARBA" id="ARBA00022777"/>
    </source>
</evidence>
<dbReference type="Proteomes" id="UP001431209">
    <property type="component" value="Unassembled WGS sequence"/>
</dbReference>
<dbReference type="InterPro" id="IPR001245">
    <property type="entry name" value="Ser-Thr/Tyr_kinase_cat_dom"/>
</dbReference>
<evidence type="ECO:0000256" key="8">
    <source>
        <dbReference type="SAM" id="Phobius"/>
    </source>
</evidence>
<keyword evidence="5 6" id="KW-1015">Disulfide bond</keyword>
<dbReference type="InterPro" id="IPR051681">
    <property type="entry name" value="Ser/Thr_Kinases-Pseudokinases"/>
</dbReference>
<dbReference type="Gene3D" id="1.10.510.10">
    <property type="entry name" value="Transferase(Phosphotransferase) domain 1"/>
    <property type="match status" value="1"/>
</dbReference>
<feature type="disulfide bond" evidence="6">
    <location>
        <begin position="274"/>
        <end position="283"/>
    </location>
</feature>
<dbReference type="FunFam" id="3.30.200.20:FF:000180">
    <property type="entry name" value="serine/threonine-protein kinase STY46-like"/>
    <property type="match status" value="1"/>
</dbReference>
<evidence type="ECO:0000256" key="5">
    <source>
        <dbReference type="ARBA" id="ARBA00023157"/>
    </source>
</evidence>
<name>A0AAW2Z8L2_9EUKA</name>
<protein>
    <submittedName>
        <fullName evidence="11">Serine/threonine-protein kinase/receptor</fullName>
    </submittedName>
</protein>
<keyword evidence="12" id="KW-1185">Reference proteome</keyword>
<keyword evidence="2" id="KW-0547">Nucleotide-binding</keyword>
<keyword evidence="6" id="KW-0245">EGF-like domain</keyword>
<dbReference type="PROSITE" id="PS50011">
    <property type="entry name" value="PROTEIN_KINASE_DOM"/>
    <property type="match status" value="1"/>
</dbReference>
<keyword evidence="4" id="KW-0067">ATP-binding</keyword>
<dbReference type="InterPro" id="IPR013111">
    <property type="entry name" value="EGF_extracell"/>
</dbReference>
<feature type="repeat" description="RCC1" evidence="7">
    <location>
        <begin position="87"/>
        <end position="142"/>
    </location>
</feature>
<evidence type="ECO:0000256" key="1">
    <source>
        <dbReference type="ARBA" id="ARBA00022679"/>
    </source>
</evidence>
<dbReference type="InterPro" id="IPR009091">
    <property type="entry name" value="RCC1/BLIP-II"/>
</dbReference>
<reference evidence="11 12" key="1">
    <citation type="submission" date="2024-03" db="EMBL/GenBank/DDBJ databases">
        <title>The Acrasis kona genome and developmental transcriptomes reveal deep origins of eukaryotic multicellular pathways.</title>
        <authorList>
            <person name="Sheikh S."/>
            <person name="Fu C.-J."/>
            <person name="Brown M.W."/>
            <person name="Baldauf S.L."/>
        </authorList>
    </citation>
    <scope>NUCLEOTIDE SEQUENCE [LARGE SCALE GENOMIC DNA]</scope>
    <source>
        <strain evidence="11 12">ATCC MYA-3509</strain>
    </source>
</reference>
<feature type="repeat" description="RCC1" evidence="7">
    <location>
        <begin position="36"/>
        <end position="86"/>
    </location>
</feature>
<dbReference type="GO" id="GO:0005524">
    <property type="term" value="F:ATP binding"/>
    <property type="evidence" value="ECO:0007669"/>
    <property type="project" value="UniProtKB-KW"/>
</dbReference>
<dbReference type="PANTHER" id="PTHR44329:SF298">
    <property type="entry name" value="MIXED LINEAGE KINASE DOMAIN-LIKE PROTEIN"/>
    <property type="match status" value="1"/>
</dbReference>
<keyword evidence="3 11" id="KW-0418">Kinase</keyword>
<dbReference type="SMART" id="SM00220">
    <property type="entry name" value="S_TKc"/>
    <property type="match status" value="1"/>
</dbReference>
<dbReference type="InterPro" id="IPR011009">
    <property type="entry name" value="Kinase-like_dom_sf"/>
</dbReference>
<dbReference type="SUPFAM" id="SSF56112">
    <property type="entry name" value="Protein kinase-like (PK-like)"/>
    <property type="match status" value="1"/>
</dbReference>
<dbReference type="Gene3D" id="2.130.10.30">
    <property type="entry name" value="Regulator of chromosome condensation 1/beta-lactamase-inhibitor protein II"/>
    <property type="match status" value="1"/>
</dbReference>
<comment type="caution">
    <text evidence="11">The sequence shown here is derived from an EMBL/GenBank/DDBJ whole genome shotgun (WGS) entry which is preliminary data.</text>
</comment>
<dbReference type="EMBL" id="JAOPGA020001139">
    <property type="protein sequence ID" value="KAL0485476.1"/>
    <property type="molecule type" value="Genomic_DNA"/>
</dbReference>
<dbReference type="InterPro" id="IPR000742">
    <property type="entry name" value="EGF"/>
</dbReference>
<evidence type="ECO:0000259" key="10">
    <source>
        <dbReference type="PROSITE" id="PS50026"/>
    </source>
</evidence>
<dbReference type="Pfam" id="PF07974">
    <property type="entry name" value="EGF_2"/>
    <property type="match status" value="1"/>
</dbReference>
<dbReference type="SUPFAM" id="SSF50985">
    <property type="entry name" value="RCC1/BLIP-II"/>
    <property type="match status" value="1"/>
</dbReference>
<feature type="transmembrane region" description="Helical" evidence="8">
    <location>
        <begin position="330"/>
        <end position="350"/>
    </location>
</feature>